<feature type="domain" description="Chromo" evidence="6">
    <location>
        <begin position="519"/>
        <end position="575"/>
    </location>
</feature>
<keyword evidence="3" id="KW-0540">Nuclease</keyword>
<dbReference type="Gene3D" id="3.30.70.270">
    <property type="match status" value="3"/>
</dbReference>
<evidence type="ECO:0000256" key="4">
    <source>
        <dbReference type="ARBA" id="ARBA00022759"/>
    </source>
</evidence>
<dbReference type="Gene3D" id="3.10.10.10">
    <property type="entry name" value="HIV Type 1 Reverse Transcriptase, subunit A, domain 1"/>
    <property type="match status" value="1"/>
</dbReference>
<dbReference type="GO" id="GO:0004519">
    <property type="term" value="F:endonuclease activity"/>
    <property type="evidence" value="ECO:0007669"/>
    <property type="project" value="UniProtKB-KW"/>
</dbReference>
<keyword evidence="4" id="KW-0378">Hydrolase</keyword>
<keyword evidence="5" id="KW-0511">Multifunctional enzyme</keyword>
<sequence>MRIGKVEFPRFSRVDVKAWIYRCEQFFAIDETPDNMKLRYAVIHLEGDAIQWHRAFMKTRGATVAELTWENYVEDEDEAYEENKECEEDKIPQISIHALTELPSYSTMRIRGAMGNRQLHILVDFGSTHNFIDVKLAQKLQFSVKDIPSLNVGVAGGKQLQCNQMCPDFQWIMQGHWFTTEVDRKPCELKGIQTNVSLCSMEKELVHDFQEVFQAPKSLPSKRPFDHRIILKEGTTPISQRPYRYPAIQKDIIKRTTRELLEAGVIRNSQSSFAAPVVLVKKKDGQWRMCMDYRRLNDSTVKDKFPIPLIEELLDELGGATWFSKLDLHSGYHQPLLRKGVLLFFDDILVYSRDMEQHKQHLRHVLSIMKEHKLFAKESKCVFGGREVDYLGHIISGDGVRTDPSKVEAVQEWPLPKTLKQLRGFLGLAGYYRCFIRSFRIIAKPLTYLLKKDAFKWGDEAQRAFEELKSALTSAPVLALLDFSKQFVIETDASGYGLGADTIEREVDEFMRDREAAVKLLKQLLDKKLVKRGSRAAMKILVEWKGQTAQEATWEFLDEMQLRFLDFADFITLPF</sequence>
<dbReference type="InterPro" id="IPR000953">
    <property type="entry name" value="Chromo/chromo_shadow_dom"/>
</dbReference>
<dbReference type="PROSITE" id="PS50013">
    <property type="entry name" value="CHROMO_2"/>
    <property type="match status" value="1"/>
</dbReference>
<dbReference type="InterPro" id="IPR000477">
    <property type="entry name" value="RT_dom"/>
</dbReference>
<protein>
    <recommendedName>
        <fullName evidence="6">Chromo domain-containing protein</fullName>
    </recommendedName>
</protein>
<evidence type="ECO:0000256" key="1">
    <source>
        <dbReference type="ARBA" id="ARBA00022679"/>
    </source>
</evidence>
<evidence type="ECO:0000256" key="2">
    <source>
        <dbReference type="ARBA" id="ARBA00022695"/>
    </source>
</evidence>
<dbReference type="EMBL" id="BKCJ010000350">
    <property type="protein sequence ID" value="GEU32406.1"/>
    <property type="molecule type" value="Genomic_DNA"/>
</dbReference>
<keyword evidence="4" id="KW-0255">Endonuclease</keyword>
<dbReference type="FunFam" id="3.30.70.270:FF:000020">
    <property type="entry name" value="Transposon Tf2-6 polyprotein-like Protein"/>
    <property type="match status" value="1"/>
</dbReference>
<dbReference type="FunFam" id="3.30.70.270:FF:000003">
    <property type="entry name" value="Transposon Ty3-G Gag-Pol polyprotein"/>
    <property type="match status" value="1"/>
</dbReference>
<dbReference type="CDD" id="cd01647">
    <property type="entry name" value="RT_LTR"/>
    <property type="match status" value="1"/>
</dbReference>
<dbReference type="GO" id="GO:0016779">
    <property type="term" value="F:nucleotidyltransferase activity"/>
    <property type="evidence" value="ECO:0007669"/>
    <property type="project" value="UniProtKB-KW"/>
</dbReference>
<accession>A0A6L2J6C9</accession>
<dbReference type="InterPro" id="IPR021109">
    <property type="entry name" value="Peptidase_aspartic_dom_sf"/>
</dbReference>
<dbReference type="InterPro" id="IPR043502">
    <property type="entry name" value="DNA/RNA_pol_sf"/>
</dbReference>
<dbReference type="PANTHER" id="PTHR37984">
    <property type="entry name" value="PROTEIN CBG26694"/>
    <property type="match status" value="1"/>
</dbReference>
<dbReference type="InterPro" id="IPR050951">
    <property type="entry name" value="Retrovirus_Pol_polyprotein"/>
</dbReference>
<organism evidence="7">
    <name type="scientific">Tanacetum cinerariifolium</name>
    <name type="common">Dalmatian daisy</name>
    <name type="synonym">Chrysanthemum cinerariifolium</name>
    <dbReference type="NCBI Taxonomy" id="118510"/>
    <lineage>
        <taxon>Eukaryota</taxon>
        <taxon>Viridiplantae</taxon>
        <taxon>Streptophyta</taxon>
        <taxon>Embryophyta</taxon>
        <taxon>Tracheophyta</taxon>
        <taxon>Spermatophyta</taxon>
        <taxon>Magnoliopsida</taxon>
        <taxon>eudicotyledons</taxon>
        <taxon>Gunneridae</taxon>
        <taxon>Pentapetalae</taxon>
        <taxon>asterids</taxon>
        <taxon>campanulids</taxon>
        <taxon>Asterales</taxon>
        <taxon>Asteraceae</taxon>
        <taxon>Asteroideae</taxon>
        <taxon>Anthemideae</taxon>
        <taxon>Anthemidinae</taxon>
        <taxon>Tanacetum</taxon>
    </lineage>
</organism>
<proteinExistence type="predicted"/>
<dbReference type="AlphaFoldDB" id="A0A6L2J6C9"/>
<dbReference type="PANTHER" id="PTHR37984:SF5">
    <property type="entry name" value="PROTEIN NYNRIN-LIKE"/>
    <property type="match status" value="1"/>
</dbReference>
<reference evidence="7" key="1">
    <citation type="journal article" date="2019" name="Sci. Rep.">
        <title>Draft genome of Tanacetum cinerariifolium, the natural source of mosquito coil.</title>
        <authorList>
            <person name="Yamashiro T."/>
            <person name="Shiraishi A."/>
            <person name="Satake H."/>
            <person name="Nakayama K."/>
        </authorList>
    </citation>
    <scope>NUCLEOTIDE SEQUENCE</scope>
</reference>
<dbReference type="InterPro" id="IPR041577">
    <property type="entry name" value="RT_RNaseH_2"/>
</dbReference>
<name>A0A6L2J6C9_TANCI</name>
<evidence type="ECO:0000256" key="5">
    <source>
        <dbReference type="ARBA" id="ARBA00023268"/>
    </source>
</evidence>
<gene>
    <name evidence="7" type="ORF">Tci_004384</name>
</gene>
<evidence type="ECO:0000313" key="7">
    <source>
        <dbReference type="EMBL" id="GEU32406.1"/>
    </source>
</evidence>
<comment type="caution">
    <text evidence="7">The sequence shown here is derived from an EMBL/GenBank/DDBJ whole genome shotgun (WGS) entry which is preliminary data.</text>
</comment>
<dbReference type="Pfam" id="PF00078">
    <property type="entry name" value="RVT_1"/>
    <property type="match status" value="2"/>
</dbReference>
<dbReference type="InterPro" id="IPR043128">
    <property type="entry name" value="Rev_trsase/Diguanyl_cyclase"/>
</dbReference>
<dbReference type="CDD" id="cd00303">
    <property type="entry name" value="retropepsin_like"/>
    <property type="match status" value="1"/>
</dbReference>
<evidence type="ECO:0000256" key="3">
    <source>
        <dbReference type="ARBA" id="ARBA00022722"/>
    </source>
</evidence>
<dbReference type="Gene3D" id="2.40.70.10">
    <property type="entry name" value="Acid Proteases"/>
    <property type="match status" value="1"/>
</dbReference>
<dbReference type="Pfam" id="PF17919">
    <property type="entry name" value="RT_RNaseH_2"/>
    <property type="match status" value="1"/>
</dbReference>
<keyword evidence="2" id="KW-0548">Nucleotidyltransferase</keyword>
<keyword evidence="1" id="KW-0808">Transferase</keyword>
<dbReference type="SUPFAM" id="SSF56672">
    <property type="entry name" value="DNA/RNA polymerases"/>
    <property type="match status" value="1"/>
</dbReference>
<evidence type="ECO:0000259" key="6">
    <source>
        <dbReference type="PROSITE" id="PS50013"/>
    </source>
</evidence>